<reference evidence="9 10" key="1">
    <citation type="submission" date="2023-07" db="EMBL/GenBank/DDBJ databases">
        <title>Sequencing the genomes of 1000 actinobacteria strains.</title>
        <authorList>
            <person name="Klenk H.-P."/>
        </authorList>
    </citation>
    <scope>NUCLEOTIDE SEQUENCE [LARGE SCALE GENOMIC DNA]</scope>
    <source>
        <strain evidence="9 10">DSM 44388</strain>
    </source>
</reference>
<dbReference type="PANTHER" id="PTHR43362:SF1">
    <property type="entry name" value="MANNITOL DEHYDROGENASE 2-RELATED"/>
    <property type="match status" value="1"/>
</dbReference>
<evidence type="ECO:0000259" key="8">
    <source>
        <dbReference type="Pfam" id="PF08125"/>
    </source>
</evidence>
<comment type="caution">
    <text evidence="9">The sequence shown here is derived from an EMBL/GenBank/DDBJ whole genome shotgun (WGS) entry which is preliminary data.</text>
</comment>
<gene>
    <name evidence="9" type="ORF">J2S57_006889</name>
</gene>
<dbReference type="PROSITE" id="PS00974">
    <property type="entry name" value="MANNITOL_DHGENASE"/>
    <property type="match status" value="1"/>
</dbReference>
<sequence>MTRLTPATAPPGTRVRAFGPSAPVGIVHLGIGAFHRAHQAVYTQEADPDGAWGICGVTQRSATVAGHLRPQDGLYTVLQRDADHTRADVVSQVHDVIDGSTETGRLTERLADPRVQVVTLTVTEKGYRPGGAVGRLIDGLQARRRADAGPVTVLSCDNLSGNGEVLSRLVLDHRDDDLAAWAATNVRFPSSMVDRIVPATTPADRDEVARRLGVDDAGLVVAEPFRQWVIEDRFAAARPAWEKAGAELVTDVAPYERRKLRVLNGTHSLLAYLGALAGYPTIAEAVADDSLAGAAWQLIEHDVAPTLAADGLDVTGYGRTVLERFANPALRHRTVQVAMDGTQKLGPRLLGTIRDARAVGHLPRAATLAVAAWMVYVERATTENDLPLDDPQADVLREAVGSSSDLVAALLSLEAVFGADLPEDREFRALLGDLVAQVRAGSIR</sequence>
<organism evidence="9 10">
    <name type="scientific">Kineosporia succinea</name>
    <dbReference type="NCBI Taxonomy" id="84632"/>
    <lineage>
        <taxon>Bacteria</taxon>
        <taxon>Bacillati</taxon>
        <taxon>Actinomycetota</taxon>
        <taxon>Actinomycetes</taxon>
        <taxon>Kineosporiales</taxon>
        <taxon>Kineosporiaceae</taxon>
        <taxon>Kineosporia</taxon>
    </lineage>
</organism>
<dbReference type="InterPro" id="IPR013118">
    <property type="entry name" value="Mannitol_DH_C"/>
</dbReference>
<keyword evidence="4 9" id="KW-0560">Oxidoreductase</keyword>
<dbReference type="Pfam" id="PF08125">
    <property type="entry name" value="Mannitol_dh_C"/>
    <property type="match status" value="1"/>
</dbReference>
<dbReference type="EMBL" id="JAUSQZ010000001">
    <property type="protein sequence ID" value="MDP9831140.1"/>
    <property type="molecule type" value="Genomic_DNA"/>
</dbReference>
<dbReference type="InterPro" id="IPR023027">
    <property type="entry name" value="Mannitol_DH_CS"/>
</dbReference>
<keyword evidence="10" id="KW-1185">Reference proteome</keyword>
<dbReference type="Gene3D" id="3.40.50.720">
    <property type="entry name" value="NAD(P)-binding Rossmann-like Domain"/>
    <property type="match status" value="1"/>
</dbReference>
<proteinExistence type="inferred from homology"/>
<evidence type="ECO:0000256" key="4">
    <source>
        <dbReference type="ARBA" id="ARBA00023002"/>
    </source>
</evidence>
<dbReference type="InterPro" id="IPR008927">
    <property type="entry name" value="6-PGluconate_DH-like_C_sf"/>
</dbReference>
<evidence type="ECO:0000313" key="10">
    <source>
        <dbReference type="Proteomes" id="UP001235712"/>
    </source>
</evidence>
<dbReference type="GO" id="GO:0008866">
    <property type="term" value="F:fructuronate reductase activity"/>
    <property type="evidence" value="ECO:0007669"/>
    <property type="project" value="UniProtKB-EC"/>
</dbReference>
<accession>A0ABT9PGS6</accession>
<dbReference type="PRINTS" id="PR00084">
    <property type="entry name" value="MTLDHDRGNASE"/>
</dbReference>
<evidence type="ECO:0000256" key="2">
    <source>
        <dbReference type="ARBA" id="ARBA00012939"/>
    </source>
</evidence>
<dbReference type="PANTHER" id="PTHR43362">
    <property type="entry name" value="MANNITOL DEHYDROGENASE DSF1-RELATED"/>
    <property type="match status" value="1"/>
</dbReference>
<dbReference type="InterPro" id="IPR050988">
    <property type="entry name" value="Mannitol_DH/Oxidoreductase"/>
</dbReference>
<dbReference type="SUPFAM" id="SSF51735">
    <property type="entry name" value="NAD(P)-binding Rossmann-fold domains"/>
    <property type="match status" value="1"/>
</dbReference>
<dbReference type="InterPro" id="IPR013328">
    <property type="entry name" value="6PGD_dom2"/>
</dbReference>
<protein>
    <recommendedName>
        <fullName evidence="3">Mannitol-1-phosphate 5-dehydrogenase</fullName>
        <ecNumber evidence="2">1.1.1.17</ecNumber>
    </recommendedName>
</protein>
<dbReference type="EC" id="1.1.1.17" evidence="2"/>
<evidence type="ECO:0000256" key="1">
    <source>
        <dbReference type="ARBA" id="ARBA00006541"/>
    </source>
</evidence>
<comment type="similarity">
    <text evidence="1">Belongs to the mannitol dehydrogenase family.</text>
</comment>
<evidence type="ECO:0000256" key="6">
    <source>
        <dbReference type="ARBA" id="ARBA00048615"/>
    </source>
</evidence>
<dbReference type="InterPro" id="IPR036291">
    <property type="entry name" value="NAD(P)-bd_dom_sf"/>
</dbReference>
<dbReference type="SUPFAM" id="SSF48179">
    <property type="entry name" value="6-phosphogluconate dehydrogenase C-terminal domain-like"/>
    <property type="match status" value="1"/>
</dbReference>
<evidence type="ECO:0000256" key="5">
    <source>
        <dbReference type="ARBA" id="ARBA00023027"/>
    </source>
</evidence>
<dbReference type="Pfam" id="PF01232">
    <property type="entry name" value="Mannitol_dh"/>
    <property type="match status" value="1"/>
</dbReference>
<dbReference type="RefSeq" id="WP_307250614.1">
    <property type="nucleotide sequence ID" value="NZ_JAUSQZ010000001.1"/>
</dbReference>
<dbReference type="Gene3D" id="1.10.1040.10">
    <property type="entry name" value="N-(1-d-carboxylethyl)-l-norvaline Dehydrogenase, domain 2"/>
    <property type="match status" value="1"/>
</dbReference>
<dbReference type="InterPro" id="IPR013131">
    <property type="entry name" value="Mannitol_DH_N"/>
</dbReference>
<dbReference type="InterPro" id="IPR000669">
    <property type="entry name" value="Mannitol_DH"/>
</dbReference>
<evidence type="ECO:0000313" key="9">
    <source>
        <dbReference type="EMBL" id="MDP9831140.1"/>
    </source>
</evidence>
<comment type="catalytic activity">
    <reaction evidence="6">
        <text>D-mannitol 1-phosphate + NAD(+) = beta-D-fructose 6-phosphate + NADH + H(+)</text>
        <dbReference type="Rhea" id="RHEA:19661"/>
        <dbReference type="ChEBI" id="CHEBI:15378"/>
        <dbReference type="ChEBI" id="CHEBI:57540"/>
        <dbReference type="ChEBI" id="CHEBI:57634"/>
        <dbReference type="ChEBI" id="CHEBI:57945"/>
        <dbReference type="ChEBI" id="CHEBI:61381"/>
        <dbReference type="EC" id="1.1.1.17"/>
    </reaction>
</comment>
<evidence type="ECO:0000259" key="7">
    <source>
        <dbReference type="Pfam" id="PF01232"/>
    </source>
</evidence>
<keyword evidence="5" id="KW-0520">NAD</keyword>
<name>A0ABT9PGS6_9ACTN</name>
<feature type="domain" description="Mannitol dehydrogenase N-terminal" evidence="7">
    <location>
        <begin position="25"/>
        <end position="243"/>
    </location>
</feature>
<dbReference type="Proteomes" id="UP001235712">
    <property type="component" value="Unassembled WGS sequence"/>
</dbReference>
<feature type="domain" description="Mannitol dehydrogenase C-terminal" evidence="8">
    <location>
        <begin position="251"/>
        <end position="428"/>
    </location>
</feature>
<evidence type="ECO:0000256" key="3">
    <source>
        <dbReference type="ARBA" id="ARBA00016219"/>
    </source>
</evidence>